<feature type="domain" description="Amine oxidase" evidence="2">
    <location>
        <begin position="301"/>
        <end position="722"/>
    </location>
</feature>
<dbReference type="InterPro" id="IPR008949">
    <property type="entry name" value="Isoprenoid_synthase_dom_sf"/>
</dbReference>
<name>A0A8J2BML3_9BACT</name>
<dbReference type="CDD" id="cd00683">
    <property type="entry name" value="Trans_IPPS_HH"/>
    <property type="match status" value="1"/>
</dbReference>
<organism evidence="3 4">
    <name type="scientific">Candidatus Methylacidithermus pantelleriae</name>
    <dbReference type="NCBI Taxonomy" id="2744239"/>
    <lineage>
        <taxon>Bacteria</taxon>
        <taxon>Pseudomonadati</taxon>
        <taxon>Verrucomicrobiota</taxon>
        <taxon>Methylacidiphilae</taxon>
        <taxon>Methylacidiphilales</taxon>
        <taxon>Methylacidiphilaceae</taxon>
        <taxon>Candidatus Methylacidithermus</taxon>
    </lineage>
</organism>
<dbReference type="RefSeq" id="WP_174581984.1">
    <property type="nucleotide sequence ID" value="NZ_CAJNOB010000012.1"/>
</dbReference>
<dbReference type="GO" id="GO:0051996">
    <property type="term" value="F:squalene synthase [NAD(P)H] activity"/>
    <property type="evidence" value="ECO:0007669"/>
    <property type="project" value="InterPro"/>
</dbReference>
<comment type="caution">
    <text evidence="3">The sequence shown here is derived from an EMBL/GenBank/DDBJ whole genome shotgun (WGS) entry which is preliminary data.</text>
</comment>
<dbReference type="SFLD" id="SFLDS00005">
    <property type="entry name" value="Isoprenoid_Synthase_Type_I"/>
    <property type="match status" value="1"/>
</dbReference>
<dbReference type="SFLD" id="SFLDG01018">
    <property type="entry name" value="Squalene/Phytoene_Synthase_Lik"/>
    <property type="match status" value="1"/>
</dbReference>
<reference evidence="3" key="1">
    <citation type="submission" date="2021-02" db="EMBL/GenBank/DDBJ databases">
        <authorList>
            <person name="Cremers G."/>
            <person name="Picone N."/>
        </authorList>
    </citation>
    <scope>NUCLEOTIDE SEQUENCE</scope>
    <source>
        <strain evidence="3">PQ17</strain>
    </source>
</reference>
<dbReference type="Pfam" id="PF00494">
    <property type="entry name" value="SQS_PSY"/>
    <property type="match status" value="1"/>
</dbReference>
<evidence type="ECO:0000259" key="2">
    <source>
        <dbReference type="Pfam" id="PF01593"/>
    </source>
</evidence>
<dbReference type="GO" id="GO:0004311">
    <property type="term" value="F:geranylgeranyl diphosphate synthase activity"/>
    <property type="evidence" value="ECO:0007669"/>
    <property type="project" value="InterPro"/>
</dbReference>
<sequence length="725" mass="82472">MGGYSGEISSKTLTRRSGSNLATALYCLPRRRQEAMIIFYGFCRCVDDIADSPLLSREEKERELAFWKEEIERLYRKEASSPLGQELQEIVETYQIPKELLHEIVAGVRMDLDIQRYPSFKELQQYCYRVACAVGLVSIRIFGCSHPQANDYAHALGMAFQLTNILRDIGKDAASNRIYLPLDECKEFSVTESQILKGEITPGLRDLLFLQYWRARHYFERSLRLIPEEERLNLMASELMRGCYQRLLEKLRQKGFPIRGAKVNLSRGEKFWCLAKAYWREKRKVRLPRSPKNVVVLGAGIAGLVAAVRLAQAGHKVKVLECKAYPGGRAASFWDHRLQVKLDTGQHILLGCYRRTRSLLEEFRLERKIQILPLRLCLMDGQRKKRIQVGRLPSPWHLLVTLSQLGSPKDFLFPALRLASSLGEGKEPDPTLTAAAWLRAQRQPEEWIRVLWQPFCLASTNLGLEECSARLFRRTVLRSLWSSEEDCRLLLPKVPLGELLAEPVARLIRFCSGEIFYGTKVTQLVVAGDHVKNVVSSDGHVIEADHFICALPWDAAAQLFPPESELAYRCRSLGRSSILNGYLWFDRPLTKEPVIGFVDSPVHWVFNRTLLHDLPPTQGFSYAVVTSRADKCLAGSLPKLERIVLSELQRHLPTTGEAKLLQSLWFRCRSATPELTPEREVLRPPCVTGWKNFWLAGDWTNTGLPATIEGAVTSGEEAAMRVEEA</sequence>
<dbReference type="InterPro" id="IPR002060">
    <property type="entry name" value="Squ/phyt_synthse"/>
</dbReference>
<dbReference type="Gene3D" id="3.50.50.60">
    <property type="entry name" value="FAD/NAD(P)-binding domain"/>
    <property type="match status" value="1"/>
</dbReference>
<dbReference type="InterPro" id="IPR044843">
    <property type="entry name" value="Trans_IPPS_bact-type"/>
</dbReference>
<dbReference type="NCBIfam" id="TIGR03465">
    <property type="entry name" value="HpnD"/>
    <property type="match status" value="1"/>
</dbReference>
<dbReference type="PROSITE" id="PS01045">
    <property type="entry name" value="SQUALEN_PHYTOEN_SYN_2"/>
    <property type="match status" value="1"/>
</dbReference>
<dbReference type="SUPFAM" id="SSF51905">
    <property type="entry name" value="FAD/NAD(P)-binding domain"/>
    <property type="match status" value="1"/>
</dbReference>
<dbReference type="InterPro" id="IPR017830">
    <property type="entry name" value="SQase_HpnE"/>
</dbReference>
<dbReference type="PANTHER" id="PTHR31480">
    <property type="entry name" value="BIFUNCTIONAL LYCOPENE CYCLASE/PHYTOENE SYNTHASE"/>
    <property type="match status" value="1"/>
</dbReference>
<dbReference type="SUPFAM" id="SSF48576">
    <property type="entry name" value="Terpenoid synthases"/>
    <property type="match status" value="1"/>
</dbReference>
<evidence type="ECO:0000313" key="4">
    <source>
        <dbReference type="Proteomes" id="UP000663859"/>
    </source>
</evidence>
<keyword evidence="4" id="KW-1185">Reference proteome</keyword>
<dbReference type="GO" id="GO:0016491">
    <property type="term" value="F:oxidoreductase activity"/>
    <property type="evidence" value="ECO:0007669"/>
    <property type="project" value="InterPro"/>
</dbReference>
<gene>
    <name evidence="3" type="ORF">MPNT_20182</name>
</gene>
<keyword evidence="1" id="KW-0808">Transferase</keyword>
<dbReference type="Pfam" id="PF01593">
    <property type="entry name" value="Amino_oxidase"/>
    <property type="match status" value="1"/>
</dbReference>
<dbReference type="EMBL" id="CAJNOB010000012">
    <property type="protein sequence ID" value="CAF0696301.1"/>
    <property type="molecule type" value="Genomic_DNA"/>
</dbReference>
<proteinExistence type="predicted"/>
<dbReference type="GO" id="GO:0016117">
    <property type="term" value="P:carotenoid biosynthetic process"/>
    <property type="evidence" value="ECO:0007669"/>
    <property type="project" value="InterPro"/>
</dbReference>
<dbReference type="InterPro" id="IPR036188">
    <property type="entry name" value="FAD/NAD-bd_sf"/>
</dbReference>
<evidence type="ECO:0000313" key="3">
    <source>
        <dbReference type="EMBL" id="CAF0696301.1"/>
    </source>
</evidence>
<evidence type="ECO:0000256" key="1">
    <source>
        <dbReference type="ARBA" id="ARBA00022679"/>
    </source>
</evidence>
<protein>
    <submittedName>
        <fullName evidence="3">Amino_oxidase domain-containing protein</fullName>
    </submittedName>
</protein>
<dbReference type="SFLD" id="SFLDG01212">
    <property type="entry name" value="Phytoene_synthase_like"/>
    <property type="match status" value="1"/>
</dbReference>
<dbReference type="InterPro" id="IPR002937">
    <property type="entry name" value="Amino_oxidase"/>
</dbReference>
<dbReference type="InterPro" id="IPR017828">
    <property type="entry name" value="SQ_synth_HpnD-like"/>
</dbReference>
<dbReference type="AlphaFoldDB" id="A0A8J2BML3"/>
<dbReference type="InterPro" id="IPR033904">
    <property type="entry name" value="Trans_IPPS_HH"/>
</dbReference>
<dbReference type="NCBIfam" id="TIGR03467">
    <property type="entry name" value="HpnE"/>
    <property type="match status" value="1"/>
</dbReference>
<dbReference type="Gene3D" id="1.10.600.10">
    <property type="entry name" value="Farnesyl Diphosphate Synthase"/>
    <property type="match status" value="1"/>
</dbReference>
<accession>A0A8J2BML3</accession>
<dbReference type="InterPro" id="IPR019845">
    <property type="entry name" value="Squalene/phytoene_synthase_CS"/>
</dbReference>
<dbReference type="Proteomes" id="UP000663859">
    <property type="component" value="Unassembled WGS sequence"/>
</dbReference>